<name>A0ACC6JW00_9PSED</name>
<dbReference type="EMBL" id="JAVDSD010000024">
    <property type="protein sequence ID" value="MDR6610532.1"/>
    <property type="molecule type" value="Genomic_DNA"/>
</dbReference>
<sequence length="107" mass="11608">MQRAVYASEFCNIPHQRFIACSGMTGRALPLSATAADVHSALACCWLLLHVCQGPVPEAEQEVTGLDVRSAVAHYAQSAGVNLRLERLSAQRASEIAELLLHRWAPV</sequence>
<protein>
    <submittedName>
        <fullName evidence="1">Uncharacterized protein</fullName>
    </submittedName>
</protein>
<evidence type="ECO:0000313" key="1">
    <source>
        <dbReference type="EMBL" id="MDR6610532.1"/>
    </source>
</evidence>
<proteinExistence type="predicted"/>
<accession>A0ACC6JW00</accession>
<comment type="caution">
    <text evidence="1">The sequence shown here is derived from an EMBL/GenBank/DDBJ whole genome shotgun (WGS) entry which is preliminary data.</text>
</comment>
<dbReference type="Proteomes" id="UP001259420">
    <property type="component" value="Unassembled WGS sequence"/>
</dbReference>
<reference evidence="1" key="1">
    <citation type="submission" date="2023-07" db="EMBL/GenBank/DDBJ databases">
        <title>Sorghum-associated microbial communities from plants grown in Nebraska, USA.</title>
        <authorList>
            <person name="Schachtman D."/>
        </authorList>
    </citation>
    <scope>NUCLEOTIDE SEQUENCE</scope>
    <source>
        <strain evidence="1">BE46</strain>
    </source>
</reference>
<evidence type="ECO:0000313" key="2">
    <source>
        <dbReference type="Proteomes" id="UP001259420"/>
    </source>
</evidence>
<organism evidence="1 2">
    <name type="scientific">Pseudomonas synxantha</name>
    <dbReference type="NCBI Taxonomy" id="47883"/>
    <lineage>
        <taxon>Bacteria</taxon>
        <taxon>Pseudomonadati</taxon>
        <taxon>Pseudomonadota</taxon>
        <taxon>Gammaproteobacteria</taxon>
        <taxon>Pseudomonadales</taxon>
        <taxon>Pseudomonadaceae</taxon>
        <taxon>Pseudomonas</taxon>
    </lineage>
</organism>
<keyword evidence="2" id="KW-1185">Reference proteome</keyword>
<gene>
    <name evidence="1" type="ORF">J2X87_005643</name>
</gene>